<dbReference type="EMBL" id="JBDFQZ010000008">
    <property type="protein sequence ID" value="KAK9698943.1"/>
    <property type="molecule type" value="Genomic_DNA"/>
</dbReference>
<evidence type="ECO:0000256" key="3">
    <source>
        <dbReference type="SAM" id="MobiDB-lite"/>
    </source>
</evidence>
<sequence>MNSIHISHHHQTCLPHSLKNSSSIHLCISNSTLHFPLKSHFYPLKFTSLTPTFELHSSAQEVVIQEVSENKSVKRKLFVFNFPWSFSPDDLKTVFSQCGTVKEAEIIRNKDGKYRGYAFITMSSGEEAQAVVDKFNLKELGGRIIKVEFAKRLRKPRPQPPIEVPVTETRHKLYVSNLQWKVRSSDLRQFFSADFNPVSARVVFESPNGRSAGYGFASFGTREEAEAAISSLNGKELLGRPVILKFSERTTDGEAENKDVEEEKKSEDETVSSVGEEVLSEAEHES</sequence>
<dbReference type="InterPro" id="IPR000504">
    <property type="entry name" value="RRM_dom"/>
</dbReference>
<feature type="region of interest" description="Disordered" evidence="3">
    <location>
        <begin position="248"/>
        <end position="286"/>
    </location>
</feature>
<dbReference type="InterPro" id="IPR012677">
    <property type="entry name" value="Nucleotide-bd_a/b_plait_sf"/>
</dbReference>
<evidence type="ECO:0000313" key="6">
    <source>
        <dbReference type="Proteomes" id="UP001443914"/>
    </source>
</evidence>
<dbReference type="InterPro" id="IPR050502">
    <property type="entry name" value="Euk_RNA-bind_prot"/>
</dbReference>
<dbReference type="SUPFAM" id="SSF54928">
    <property type="entry name" value="RNA-binding domain, RBD"/>
    <property type="match status" value="1"/>
</dbReference>
<keyword evidence="6" id="KW-1185">Reference proteome</keyword>
<reference evidence="5 6" key="1">
    <citation type="submission" date="2024-03" db="EMBL/GenBank/DDBJ databases">
        <title>WGS assembly of Saponaria officinalis var. Norfolk2.</title>
        <authorList>
            <person name="Jenkins J."/>
            <person name="Shu S."/>
            <person name="Grimwood J."/>
            <person name="Barry K."/>
            <person name="Goodstein D."/>
            <person name="Schmutz J."/>
            <person name="Leebens-Mack J."/>
            <person name="Osbourn A."/>
        </authorList>
    </citation>
    <scope>NUCLEOTIDE SEQUENCE [LARGE SCALE GENOMIC DNA]</scope>
    <source>
        <strain evidence="6">cv. Norfolk2</strain>
        <strain evidence="5">JIC</strain>
        <tissue evidence="5">Leaf</tissue>
    </source>
</reference>
<gene>
    <name evidence="5" type="ORF">RND81_08G142300</name>
</gene>
<evidence type="ECO:0000256" key="2">
    <source>
        <dbReference type="PROSITE-ProRule" id="PRU00176"/>
    </source>
</evidence>
<dbReference type="SMART" id="SM00360">
    <property type="entry name" value="RRM"/>
    <property type="match status" value="2"/>
</dbReference>
<dbReference type="Pfam" id="PF00076">
    <property type="entry name" value="RRM_1"/>
    <property type="match status" value="2"/>
</dbReference>
<feature type="compositionally biased region" description="Basic and acidic residues" evidence="3">
    <location>
        <begin position="248"/>
        <end position="268"/>
    </location>
</feature>
<dbReference type="PROSITE" id="PS50102">
    <property type="entry name" value="RRM"/>
    <property type="match status" value="2"/>
</dbReference>
<dbReference type="GO" id="GO:0009535">
    <property type="term" value="C:chloroplast thylakoid membrane"/>
    <property type="evidence" value="ECO:0007669"/>
    <property type="project" value="TreeGrafter"/>
</dbReference>
<dbReference type="PANTHER" id="PTHR48025:SF6">
    <property type="entry name" value="RRM DOMAIN-CONTAINING PROTEIN"/>
    <property type="match status" value="1"/>
</dbReference>
<protein>
    <recommendedName>
        <fullName evidence="4">RRM domain-containing protein</fullName>
    </recommendedName>
</protein>
<proteinExistence type="predicted"/>
<name>A0AAW1J8R6_SAPOF</name>
<dbReference type="GO" id="GO:0003729">
    <property type="term" value="F:mRNA binding"/>
    <property type="evidence" value="ECO:0007669"/>
    <property type="project" value="TreeGrafter"/>
</dbReference>
<evidence type="ECO:0000256" key="1">
    <source>
        <dbReference type="ARBA" id="ARBA00022884"/>
    </source>
</evidence>
<dbReference type="EMBL" id="JBDFQZ010000008">
    <property type="protein sequence ID" value="KAK9698944.1"/>
    <property type="molecule type" value="Genomic_DNA"/>
</dbReference>
<keyword evidence="1 2" id="KW-0694">RNA-binding</keyword>
<dbReference type="AlphaFoldDB" id="A0AAW1J8R6"/>
<dbReference type="InterPro" id="IPR035979">
    <property type="entry name" value="RBD_domain_sf"/>
</dbReference>
<accession>A0AAW1J8R6</accession>
<dbReference type="GO" id="GO:1901259">
    <property type="term" value="P:chloroplast rRNA processing"/>
    <property type="evidence" value="ECO:0007669"/>
    <property type="project" value="TreeGrafter"/>
</dbReference>
<dbReference type="Proteomes" id="UP001443914">
    <property type="component" value="Unassembled WGS sequence"/>
</dbReference>
<dbReference type="Gene3D" id="3.30.70.330">
    <property type="match status" value="2"/>
</dbReference>
<evidence type="ECO:0000313" key="5">
    <source>
        <dbReference type="EMBL" id="KAK9698944.1"/>
    </source>
</evidence>
<evidence type="ECO:0000259" key="4">
    <source>
        <dbReference type="PROSITE" id="PS50102"/>
    </source>
</evidence>
<feature type="domain" description="RRM" evidence="4">
    <location>
        <begin position="75"/>
        <end position="152"/>
    </location>
</feature>
<organism evidence="5 6">
    <name type="scientific">Saponaria officinalis</name>
    <name type="common">Common soapwort</name>
    <name type="synonym">Lychnis saponaria</name>
    <dbReference type="NCBI Taxonomy" id="3572"/>
    <lineage>
        <taxon>Eukaryota</taxon>
        <taxon>Viridiplantae</taxon>
        <taxon>Streptophyta</taxon>
        <taxon>Embryophyta</taxon>
        <taxon>Tracheophyta</taxon>
        <taxon>Spermatophyta</taxon>
        <taxon>Magnoliopsida</taxon>
        <taxon>eudicotyledons</taxon>
        <taxon>Gunneridae</taxon>
        <taxon>Pentapetalae</taxon>
        <taxon>Caryophyllales</taxon>
        <taxon>Caryophyllaceae</taxon>
        <taxon>Caryophylleae</taxon>
        <taxon>Saponaria</taxon>
    </lineage>
</organism>
<dbReference type="PANTHER" id="PTHR48025">
    <property type="entry name" value="OS02G0815200 PROTEIN"/>
    <property type="match status" value="1"/>
</dbReference>
<comment type="caution">
    <text evidence="5">The sequence shown here is derived from an EMBL/GenBank/DDBJ whole genome shotgun (WGS) entry which is preliminary data.</text>
</comment>
<feature type="domain" description="RRM" evidence="4">
    <location>
        <begin position="171"/>
        <end position="249"/>
    </location>
</feature>
<dbReference type="CDD" id="cd00590">
    <property type="entry name" value="RRM_SF"/>
    <property type="match status" value="1"/>
</dbReference>